<evidence type="ECO:0000313" key="5">
    <source>
        <dbReference type="Proteomes" id="UP000239899"/>
    </source>
</evidence>
<evidence type="ECO:0000313" key="4">
    <source>
        <dbReference type="EMBL" id="PRW60592.1"/>
    </source>
</evidence>
<sequence length="279" mass="30311">MLCACRFAARDPSTRRAIELQLPSDPPLPLQELCYHQLVAPPHLVQAVLQRCPPSLAALSLAESSFCDIPAAVRSISCLQRLDLSYNRFEDLRPLACLTTLTSLSLERVGLRDVPPELSRLTALRSLSLRHNPEIRGSWAPLAALQGSLTRLDTSGTGLAGTAHLPDELTTLSGLRWLDASSNGVRSWRQLAALQRLTHLALRSCQLSELPAEALAATGLRSLNLSRNERLSEDGLGRLSALRSLTCLDLSACFVSRLPPSLSALTSLQQLLLAAFELL</sequence>
<organism evidence="4 5">
    <name type="scientific">Chlorella sorokiniana</name>
    <name type="common">Freshwater green alga</name>
    <dbReference type="NCBI Taxonomy" id="3076"/>
    <lineage>
        <taxon>Eukaryota</taxon>
        <taxon>Viridiplantae</taxon>
        <taxon>Chlorophyta</taxon>
        <taxon>core chlorophytes</taxon>
        <taxon>Trebouxiophyceae</taxon>
        <taxon>Chlorellales</taxon>
        <taxon>Chlorellaceae</taxon>
        <taxon>Chlorella clade</taxon>
        <taxon>Chlorella</taxon>
    </lineage>
</organism>
<dbReference type="Gene3D" id="3.80.10.10">
    <property type="entry name" value="Ribonuclease Inhibitor"/>
    <property type="match status" value="1"/>
</dbReference>
<evidence type="ECO:0000256" key="2">
    <source>
        <dbReference type="ARBA" id="ARBA00022614"/>
    </source>
</evidence>
<dbReference type="PANTHER" id="PTHR48051:SF1">
    <property type="entry name" value="RAS SUPPRESSOR PROTEIN 1"/>
    <property type="match status" value="1"/>
</dbReference>
<proteinExistence type="predicted"/>
<evidence type="ECO:0000256" key="1">
    <source>
        <dbReference type="ARBA" id="ARBA00004430"/>
    </source>
</evidence>
<dbReference type="Proteomes" id="UP000239899">
    <property type="component" value="Unassembled WGS sequence"/>
</dbReference>
<name>A0A2P6U2R0_CHLSO</name>
<dbReference type="OrthoDB" id="1394818at2759"/>
<dbReference type="SMART" id="SM00369">
    <property type="entry name" value="LRR_TYP"/>
    <property type="match status" value="4"/>
</dbReference>
<reference evidence="4 5" key="1">
    <citation type="journal article" date="2018" name="Plant J.">
        <title>Genome sequences of Chlorella sorokiniana UTEX 1602 and Micractinium conductrix SAG 241.80: implications to maltose excretion by a green alga.</title>
        <authorList>
            <person name="Arriola M.B."/>
            <person name="Velmurugan N."/>
            <person name="Zhang Y."/>
            <person name="Plunkett M.H."/>
            <person name="Hondzo H."/>
            <person name="Barney B.M."/>
        </authorList>
    </citation>
    <scope>NUCLEOTIDE SEQUENCE [LARGE SCALE GENOMIC DNA]</scope>
    <source>
        <strain evidence="5">UTEX 1602</strain>
    </source>
</reference>
<dbReference type="EMBL" id="LHPG02000002">
    <property type="protein sequence ID" value="PRW60592.1"/>
    <property type="molecule type" value="Genomic_DNA"/>
</dbReference>
<dbReference type="STRING" id="3076.A0A2P6U2R0"/>
<dbReference type="GO" id="GO:0005930">
    <property type="term" value="C:axoneme"/>
    <property type="evidence" value="ECO:0007669"/>
    <property type="project" value="UniProtKB-SubCell"/>
</dbReference>
<dbReference type="InterPro" id="IPR001611">
    <property type="entry name" value="Leu-rich_rpt"/>
</dbReference>
<keyword evidence="3" id="KW-0677">Repeat</keyword>
<keyword evidence="2" id="KW-0433">Leucine-rich repeat</keyword>
<gene>
    <name evidence="4" type="ORF">C2E21_1179</name>
</gene>
<dbReference type="InterPro" id="IPR032675">
    <property type="entry name" value="LRR_dom_sf"/>
</dbReference>
<dbReference type="InterPro" id="IPR003591">
    <property type="entry name" value="Leu-rich_rpt_typical-subtyp"/>
</dbReference>
<accession>A0A2P6U2R0</accession>
<dbReference type="SUPFAM" id="SSF52058">
    <property type="entry name" value="L domain-like"/>
    <property type="match status" value="1"/>
</dbReference>
<dbReference type="PROSITE" id="PS51450">
    <property type="entry name" value="LRR"/>
    <property type="match status" value="1"/>
</dbReference>
<dbReference type="InterPro" id="IPR050216">
    <property type="entry name" value="LRR_domain-containing"/>
</dbReference>
<comment type="subcellular location">
    <subcellularLocation>
        <location evidence="1">Cytoplasm</location>
        <location evidence="1">Cytoskeleton</location>
        <location evidence="1">Cilium axoneme</location>
    </subcellularLocation>
</comment>
<comment type="caution">
    <text evidence="4">The sequence shown here is derived from an EMBL/GenBank/DDBJ whole genome shotgun (WGS) entry which is preliminary data.</text>
</comment>
<keyword evidence="5" id="KW-1185">Reference proteome</keyword>
<protein>
    <submittedName>
        <fullName evidence="4">Leucine rich repeat</fullName>
    </submittedName>
</protein>
<dbReference type="AlphaFoldDB" id="A0A2P6U2R0"/>
<dbReference type="PANTHER" id="PTHR48051">
    <property type="match status" value="1"/>
</dbReference>
<evidence type="ECO:0000256" key="3">
    <source>
        <dbReference type="ARBA" id="ARBA00022737"/>
    </source>
</evidence>
<dbReference type="Pfam" id="PF00560">
    <property type="entry name" value="LRR_1"/>
    <property type="match status" value="1"/>
</dbReference>